<keyword evidence="2" id="KW-1185">Reference proteome</keyword>
<dbReference type="EMBL" id="CP073078">
    <property type="protein sequence ID" value="QUD88690.1"/>
    <property type="molecule type" value="Genomic_DNA"/>
</dbReference>
<gene>
    <name evidence="1" type="ORF">KCG34_02030</name>
</gene>
<dbReference type="RefSeq" id="WP_211938740.1">
    <property type="nucleotide sequence ID" value="NZ_CP073078.1"/>
</dbReference>
<reference evidence="1" key="1">
    <citation type="submission" date="2021-04" db="EMBL/GenBank/DDBJ databases">
        <title>The complete genome sequence of Caulobacter sp. S6.</title>
        <authorList>
            <person name="Tang Y."/>
            <person name="Ouyang W."/>
            <person name="Liu Q."/>
            <person name="Huang B."/>
            <person name="Guo Z."/>
            <person name="Lei P."/>
        </authorList>
    </citation>
    <scope>NUCLEOTIDE SEQUENCE</scope>
    <source>
        <strain evidence="1">S6</strain>
    </source>
</reference>
<dbReference type="KEGG" id="caul:KCG34_02030"/>
<dbReference type="AlphaFoldDB" id="A0A975G0J3"/>
<evidence type="ECO:0000313" key="2">
    <source>
        <dbReference type="Proteomes" id="UP000676409"/>
    </source>
</evidence>
<accession>A0A975G0J3</accession>
<proteinExistence type="predicted"/>
<name>A0A975G0J3_9CAUL</name>
<evidence type="ECO:0008006" key="3">
    <source>
        <dbReference type="Google" id="ProtNLM"/>
    </source>
</evidence>
<sequence length="128" mass="14430">MDVMAELKPIGLLYSGGNLRVGQRQLQSLWAAVPEPKADTPNAYLIVEYGVAFSLKDHDLDQAQEWADRAPLFAAKRHDMGEVEFLIGKVAFERGEIERAREQFLIAHTKSEGRAFAGKDERYKRLIG</sequence>
<protein>
    <recommendedName>
        <fullName evidence="3">Tetratricopeptide repeat protein</fullName>
    </recommendedName>
</protein>
<evidence type="ECO:0000313" key="1">
    <source>
        <dbReference type="EMBL" id="QUD88690.1"/>
    </source>
</evidence>
<dbReference type="Proteomes" id="UP000676409">
    <property type="component" value="Chromosome"/>
</dbReference>
<organism evidence="1 2">
    <name type="scientific">Phenylobacterium montanum</name>
    <dbReference type="NCBI Taxonomy" id="2823693"/>
    <lineage>
        <taxon>Bacteria</taxon>
        <taxon>Pseudomonadati</taxon>
        <taxon>Pseudomonadota</taxon>
        <taxon>Alphaproteobacteria</taxon>
        <taxon>Caulobacterales</taxon>
        <taxon>Caulobacteraceae</taxon>
        <taxon>Phenylobacterium</taxon>
    </lineage>
</organism>